<evidence type="ECO:0000313" key="9">
    <source>
        <dbReference type="EMBL" id="KOR89256.1"/>
    </source>
</evidence>
<dbReference type="InterPro" id="IPR037294">
    <property type="entry name" value="ABC_BtuC-like"/>
</dbReference>
<dbReference type="PANTHER" id="PTHR30472">
    <property type="entry name" value="FERRIC ENTEROBACTIN TRANSPORT SYSTEM PERMEASE PROTEIN"/>
    <property type="match status" value="1"/>
</dbReference>
<evidence type="ECO:0000256" key="5">
    <source>
        <dbReference type="ARBA" id="ARBA00022692"/>
    </source>
</evidence>
<evidence type="ECO:0000256" key="1">
    <source>
        <dbReference type="ARBA" id="ARBA00004651"/>
    </source>
</evidence>
<sequence length="333" mass="35346">MRSKRLALIHTFLKFTIAGLIMMALFLLSVVLGSANINIPTIFQAIFDFDPLNINHMIIVDIRIPRNIGALLVGIALAVSGAGIQSVTRNSLADPSLIGLSSGAALTLSLTYALSPSVPFSILILTSFVGAIIGGTMVMMIGRSRRNGFNPIRLILAGVAVSALLSAISQAVSLYFRLNQSLIFWSAGGVSGTTWEQLYIGMPVVIMAVIIFFLMSRQLTILNLGESVAQGLGQNVKFTRVATIILSMLLAGISVAIVGQVAFVGLMIPHIARFLVGTDYRRVIPLSAMLGASLVVGADTVARLMGEAPVSAIISFIGVPYFLYLIKKGGKPI</sequence>
<reference evidence="10" key="1">
    <citation type="submission" date="2015-08" db="EMBL/GenBank/DDBJ databases">
        <title>Genome sequencing project for genomic taxonomy and phylogenomics of Bacillus-like bacteria.</title>
        <authorList>
            <person name="Liu B."/>
            <person name="Wang J."/>
            <person name="Zhu Y."/>
            <person name="Liu G."/>
            <person name="Chen Q."/>
            <person name="Chen Z."/>
            <person name="Lan J."/>
            <person name="Che J."/>
            <person name="Ge C."/>
            <person name="Shi H."/>
            <person name="Pan Z."/>
            <person name="Liu X."/>
        </authorList>
    </citation>
    <scope>NUCLEOTIDE SEQUENCE [LARGE SCALE GENOMIC DNA]</scope>
    <source>
        <strain evidence="10">FJAT-22460</strain>
    </source>
</reference>
<dbReference type="SUPFAM" id="SSF81345">
    <property type="entry name" value="ABC transporter involved in vitamin B12 uptake, BtuC"/>
    <property type="match status" value="1"/>
</dbReference>
<dbReference type="RefSeq" id="WP_054402304.1">
    <property type="nucleotide sequence ID" value="NZ_LIUT01000001.1"/>
</dbReference>
<dbReference type="InterPro" id="IPR000522">
    <property type="entry name" value="ABC_transptr_permease_BtuC"/>
</dbReference>
<dbReference type="GO" id="GO:0022857">
    <property type="term" value="F:transmembrane transporter activity"/>
    <property type="evidence" value="ECO:0007669"/>
    <property type="project" value="InterPro"/>
</dbReference>
<keyword evidence="10" id="KW-1185">Reference proteome</keyword>
<dbReference type="CDD" id="cd06550">
    <property type="entry name" value="TM_ABC_iron-siderophores_like"/>
    <property type="match status" value="1"/>
</dbReference>
<dbReference type="PANTHER" id="PTHR30472:SF58">
    <property type="entry name" value="IRON(3+)-HYDROXAMATE IMPORT SYSTEM PERMEASE PROTEIN FHUB"/>
    <property type="match status" value="1"/>
</dbReference>
<feature type="transmembrane region" description="Helical" evidence="8">
    <location>
        <begin position="154"/>
        <end position="178"/>
    </location>
</feature>
<feature type="transmembrane region" description="Helical" evidence="8">
    <location>
        <begin position="64"/>
        <end position="84"/>
    </location>
</feature>
<accession>A0A0M1P439</accession>
<name>A0A0M1P439_9BACL</name>
<evidence type="ECO:0000256" key="2">
    <source>
        <dbReference type="ARBA" id="ARBA00007935"/>
    </source>
</evidence>
<comment type="caution">
    <text evidence="9">The sequence shown here is derived from an EMBL/GenBank/DDBJ whole genome shotgun (WGS) entry which is preliminary data.</text>
</comment>
<feature type="transmembrane region" description="Helical" evidence="8">
    <location>
        <begin position="198"/>
        <end position="215"/>
    </location>
</feature>
<keyword evidence="5 8" id="KW-0812">Transmembrane</keyword>
<dbReference type="Pfam" id="PF01032">
    <property type="entry name" value="FecCD"/>
    <property type="match status" value="1"/>
</dbReference>
<dbReference type="PATRIC" id="fig|1705565.3.peg.3741"/>
<organism evidence="9 10">
    <name type="scientific">Paenibacillus solani</name>
    <dbReference type="NCBI Taxonomy" id="1705565"/>
    <lineage>
        <taxon>Bacteria</taxon>
        <taxon>Bacillati</taxon>
        <taxon>Bacillota</taxon>
        <taxon>Bacilli</taxon>
        <taxon>Bacillales</taxon>
        <taxon>Paenibacillaceae</taxon>
        <taxon>Paenibacillus</taxon>
    </lineage>
</organism>
<dbReference type="OrthoDB" id="9811721at2"/>
<dbReference type="AlphaFoldDB" id="A0A0M1P439"/>
<dbReference type="FunFam" id="1.10.3470.10:FF:000001">
    <property type="entry name" value="Vitamin B12 ABC transporter permease BtuC"/>
    <property type="match status" value="1"/>
</dbReference>
<dbReference type="Proteomes" id="UP000036932">
    <property type="component" value="Unassembled WGS sequence"/>
</dbReference>
<feature type="transmembrane region" description="Helical" evidence="8">
    <location>
        <begin position="120"/>
        <end position="142"/>
    </location>
</feature>
<dbReference type="GO" id="GO:0033214">
    <property type="term" value="P:siderophore-iron import into cell"/>
    <property type="evidence" value="ECO:0007669"/>
    <property type="project" value="TreeGrafter"/>
</dbReference>
<evidence type="ECO:0000256" key="3">
    <source>
        <dbReference type="ARBA" id="ARBA00022448"/>
    </source>
</evidence>
<dbReference type="Gene3D" id="1.10.3470.10">
    <property type="entry name" value="ABC transporter involved in vitamin B12 uptake, BtuC"/>
    <property type="match status" value="1"/>
</dbReference>
<comment type="similarity">
    <text evidence="2">Belongs to the binding-protein-dependent transport system permease family. FecCD subfamily.</text>
</comment>
<keyword evidence="4" id="KW-1003">Cell membrane</keyword>
<evidence type="ECO:0000256" key="7">
    <source>
        <dbReference type="ARBA" id="ARBA00023136"/>
    </source>
</evidence>
<evidence type="ECO:0000256" key="6">
    <source>
        <dbReference type="ARBA" id="ARBA00022989"/>
    </source>
</evidence>
<keyword evidence="7 8" id="KW-0472">Membrane</keyword>
<proteinExistence type="inferred from homology"/>
<protein>
    <submittedName>
        <fullName evidence="9">Iron ABC transporter</fullName>
    </submittedName>
</protein>
<feature type="transmembrane region" description="Helical" evidence="8">
    <location>
        <begin position="308"/>
        <end position="326"/>
    </location>
</feature>
<keyword evidence="6 8" id="KW-1133">Transmembrane helix</keyword>
<comment type="subcellular location">
    <subcellularLocation>
        <location evidence="1">Cell membrane</location>
        <topology evidence="1">Multi-pass membrane protein</topology>
    </subcellularLocation>
</comment>
<evidence type="ECO:0000256" key="8">
    <source>
        <dbReference type="SAM" id="Phobius"/>
    </source>
</evidence>
<feature type="transmembrane region" description="Helical" evidence="8">
    <location>
        <begin position="12"/>
        <end position="32"/>
    </location>
</feature>
<evidence type="ECO:0000313" key="10">
    <source>
        <dbReference type="Proteomes" id="UP000036932"/>
    </source>
</evidence>
<keyword evidence="3" id="KW-0813">Transport</keyword>
<feature type="transmembrane region" description="Helical" evidence="8">
    <location>
        <begin position="244"/>
        <end position="271"/>
    </location>
</feature>
<dbReference type="GO" id="GO:0005886">
    <property type="term" value="C:plasma membrane"/>
    <property type="evidence" value="ECO:0007669"/>
    <property type="project" value="UniProtKB-SubCell"/>
</dbReference>
<gene>
    <name evidence="9" type="ORF">AM231_08885</name>
</gene>
<dbReference type="EMBL" id="LIUT01000001">
    <property type="protein sequence ID" value="KOR89256.1"/>
    <property type="molecule type" value="Genomic_DNA"/>
</dbReference>
<evidence type="ECO:0000256" key="4">
    <source>
        <dbReference type="ARBA" id="ARBA00022475"/>
    </source>
</evidence>